<organism evidence="2 3">
    <name type="scientific">Oryza sativa subsp. japonica</name>
    <name type="common">Rice</name>
    <dbReference type="NCBI Taxonomy" id="39947"/>
    <lineage>
        <taxon>Eukaryota</taxon>
        <taxon>Viridiplantae</taxon>
        <taxon>Streptophyta</taxon>
        <taxon>Embryophyta</taxon>
        <taxon>Tracheophyta</taxon>
        <taxon>Spermatophyta</taxon>
        <taxon>Magnoliopsida</taxon>
        <taxon>Liliopsida</taxon>
        <taxon>Poales</taxon>
        <taxon>Poaceae</taxon>
        <taxon>BOP clade</taxon>
        <taxon>Oryzoideae</taxon>
        <taxon>Oryzeae</taxon>
        <taxon>Oryzinae</taxon>
        <taxon>Oryza</taxon>
        <taxon>Oryza sativa</taxon>
    </lineage>
</organism>
<dbReference type="SUPFAM" id="SSF53098">
    <property type="entry name" value="Ribonuclease H-like"/>
    <property type="match status" value="1"/>
</dbReference>
<dbReference type="SMR" id="A0A0P0WAQ4"/>
<dbReference type="InterPro" id="IPR052929">
    <property type="entry name" value="RNase_H-like_EbsB-rel"/>
</dbReference>
<dbReference type="InterPro" id="IPR002156">
    <property type="entry name" value="RNaseH_domain"/>
</dbReference>
<protein>
    <submittedName>
        <fullName evidence="2">Os04g0448401 protein</fullName>
    </submittedName>
</protein>
<dbReference type="Gene3D" id="3.30.420.10">
    <property type="entry name" value="Ribonuclease H-like superfamily/Ribonuclease H"/>
    <property type="match status" value="1"/>
</dbReference>
<dbReference type="InParanoid" id="A0A0P0WAQ4"/>
<dbReference type="CDD" id="cd06222">
    <property type="entry name" value="RNase_H_like"/>
    <property type="match status" value="1"/>
</dbReference>
<proteinExistence type="predicted"/>
<sequence length="313" mass="35047">MVLGAQKGGGGIGKKNWLRVAAADGHMAWRPCVLCTVCFFFFWGTVLEVVRKCWRQIDLEQERLKLMLCGSPKEVLEEIWNFPHDKQLKIIALLWKWWDERNRVNSGQGQVQAQSIMNAIYLTLGDFNCLAKRNELWHKKVKCESWSKPDNGFLKANIDGAFDPNTRNGGWGCVLRDELGNILMAAAGNLGNLQDALHSEACAAERTIFLTTYLGIESLIIESDALNLVSGLNDLQENNGVNAVIFKAIKSLLLSSYKDVRVQFCPRNCNGVAHVLANFGASLEPNSRLIWFDNFPEFVTHLVSSDLARSSSE</sequence>
<feature type="domain" description="RNase H type-1" evidence="1">
    <location>
        <begin position="157"/>
        <end position="279"/>
    </location>
</feature>
<dbReference type="InterPro" id="IPR044730">
    <property type="entry name" value="RNase_H-like_dom_plant"/>
</dbReference>
<reference evidence="3" key="1">
    <citation type="journal article" date="2005" name="Nature">
        <title>The map-based sequence of the rice genome.</title>
        <authorList>
            <consortium name="International rice genome sequencing project (IRGSP)"/>
            <person name="Matsumoto T."/>
            <person name="Wu J."/>
            <person name="Kanamori H."/>
            <person name="Katayose Y."/>
            <person name="Fujisawa M."/>
            <person name="Namiki N."/>
            <person name="Mizuno H."/>
            <person name="Yamamoto K."/>
            <person name="Antonio B.A."/>
            <person name="Baba T."/>
            <person name="Sakata K."/>
            <person name="Nagamura Y."/>
            <person name="Aoki H."/>
            <person name="Arikawa K."/>
            <person name="Arita K."/>
            <person name="Bito T."/>
            <person name="Chiden Y."/>
            <person name="Fujitsuka N."/>
            <person name="Fukunaka R."/>
            <person name="Hamada M."/>
            <person name="Harada C."/>
            <person name="Hayashi A."/>
            <person name="Hijishita S."/>
            <person name="Honda M."/>
            <person name="Hosokawa S."/>
            <person name="Ichikawa Y."/>
            <person name="Idonuma A."/>
            <person name="Iijima M."/>
            <person name="Ikeda M."/>
            <person name="Ikeno M."/>
            <person name="Ito K."/>
            <person name="Ito S."/>
            <person name="Ito T."/>
            <person name="Ito Y."/>
            <person name="Ito Y."/>
            <person name="Iwabuchi A."/>
            <person name="Kamiya K."/>
            <person name="Karasawa W."/>
            <person name="Kurita K."/>
            <person name="Katagiri S."/>
            <person name="Kikuta A."/>
            <person name="Kobayashi H."/>
            <person name="Kobayashi N."/>
            <person name="Machita K."/>
            <person name="Maehara T."/>
            <person name="Masukawa M."/>
            <person name="Mizubayashi T."/>
            <person name="Mukai Y."/>
            <person name="Nagasaki H."/>
            <person name="Nagata Y."/>
            <person name="Naito S."/>
            <person name="Nakashima M."/>
            <person name="Nakama Y."/>
            <person name="Nakamichi Y."/>
            <person name="Nakamura M."/>
            <person name="Meguro A."/>
            <person name="Negishi M."/>
            <person name="Ohta I."/>
            <person name="Ohta T."/>
            <person name="Okamoto M."/>
            <person name="Ono N."/>
            <person name="Saji S."/>
            <person name="Sakaguchi M."/>
            <person name="Sakai K."/>
            <person name="Shibata M."/>
            <person name="Shimokawa T."/>
            <person name="Song J."/>
            <person name="Takazaki Y."/>
            <person name="Terasawa K."/>
            <person name="Tsugane M."/>
            <person name="Tsuji K."/>
            <person name="Ueda S."/>
            <person name="Waki K."/>
            <person name="Yamagata H."/>
            <person name="Yamamoto M."/>
            <person name="Yamamoto S."/>
            <person name="Yamane H."/>
            <person name="Yoshiki S."/>
            <person name="Yoshihara R."/>
            <person name="Yukawa K."/>
            <person name="Zhong H."/>
            <person name="Yano M."/>
            <person name="Yuan Q."/>
            <person name="Ouyang S."/>
            <person name="Liu J."/>
            <person name="Jones K.M."/>
            <person name="Gansberger K."/>
            <person name="Moffat K."/>
            <person name="Hill J."/>
            <person name="Bera J."/>
            <person name="Fadrosh D."/>
            <person name="Jin S."/>
            <person name="Johri S."/>
            <person name="Kim M."/>
            <person name="Overton L."/>
            <person name="Reardon M."/>
            <person name="Tsitrin T."/>
            <person name="Vuong H."/>
            <person name="Weaver B."/>
            <person name="Ciecko A."/>
            <person name="Tallon L."/>
            <person name="Jackson J."/>
            <person name="Pai G."/>
            <person name="Aken S.V."/>
            <person name="Utterback T."/>
            <person name="Reidmuller S."/>
            <person name="Feldblyum T."/>
            <person name="Hsiao J."/>
            <person name="Zismann V."/>
            <person name="Iobst S."/>
            <person name="de Vazeille A.R."/>
            <person name="Buell C.R."/>
            <person name="Ying K."/>
            <person name="Li Y."/>
            <person name="Lu T."/>
            <person name="Huang Y."/>
            <person name="Zhao Q."/>
            <person name="Feng Q."/>
            <person name="Zhang L."/>
            <person name="Zhu J."/>
            <person name="Weng Q."/>
            <person name="Mu J."/>
            <person name="Lu Y."/>
            <person name="Fan D."/>
            <person name="Liu Y."/>
            <person name="Guan J."/>
            <person name="Zhang Y."/>
            <person name="Yu S."/>
            <person name="Liu X."/>
            <person name="Zhang Y."/>
            <person name="Hong G."/>
            <person name="Han B."/>
            <person name="Choisne N."/>
            <person name="Demange N."/>
            <person name="Orjeda G."/>
            <person name="Samain S."/>
            <person name="Cattolico L."/>
            <person name="Pelletier E."/>
            <person name="Couloux A."/>
            <person name="Segurens B."/>
            <person name="Wincker P."/>
            <person name="D'Hont A."/>
            <person name="Scarpelli C."/>
            <person name="Weissenbach J."/>
            <person name="Salanoubat M."/>
            <person name="Quetier F."/>
            <person name="Yu Y."/>
            <person name="Kim H.R."/>
            <person name="Rambo T."/>
            <person name="Currie J."/>
            <person name="Collura K."/>
            <person name="Luo M."/>
            <person name="Yang T."/>
            <person name="Ammiraju J.S.S."/>
            <person name="Engler F."/>
            <person name="Soderlund C."/>
            <person name="Wing R.A."/>
            <person name="Palmer L.E."/>
            <person name="de la Bastide M."/>
            <person name="Spiegel L."/>
            <person name="Nascimento L."/>
            <person name="Zutavern T."/>
            <person name="O'Shaughnessy A."/>
            <person name="Dike S."/>
            <person name="Dedhia N."/>
            <person name="Preston R."/>
            <person name="Balija V."/>
            <person name="McCombie W.R."/>
            <person name="Chow T."/>
            <person name="Chen H."/>
            <person name="Chung M."/>
            <person name="Chen C."/>
            <person name="Shaw J."/>
            <person name="Wu H."/>
            <person name="Hsiao K."/>
            <person name="Chao Y."/>
            <person name="Chu M."/>
            <person name="Cheng C."/>
            <person name="Hour A."/>
            <person name="Lee P."/>
            <person name="Lin S."/>
            <person name="Lin Y."/>
            <person name="Liou J."/>
            <person name="Liu S."/>
            <person name="Hsing Y."/>
            <person name="Raghuvanshi S."/>
            <person name="Mohanty A."/>
            <person name="Bharti A.K."/>
            <person name="Gaur A."/>
            <person name="Gupta V."/>
            <person name="Kumar D."/>
            <person name="Ravi V."/>
            <person name="Vij S."/>
            <person name="Kapur A."/>
            <person name="Khurana P."/>
            <person name="Khurana P."/>
            <person name="Khurana J.P."/>
            <person name="Tyagi A.K."/>
            <person name="Gaikwad K."/>
            <person name="Singh A."/>
            <person name="Dalal V."/>
            <person name="Srivastava S."/>
            <person name="Dixit A."/>
            <person name="Pal A.K."/>
            <person name="Ghazi I.A."/>
            <person name="Yadav M."/>
            <person name="Pandit A."/>
            <person name="Bhargava A."/>
            <person name="Sureshbabu K."/>
            <person name="Batra K."/>
            <person name="Sharma T.R."/>
            <person name="Mohapatra T."/>
            <person name="Singh N.K."/>
            <person name="Messing J."/>
            <person name="Nelson A.B."/>
            <person name="Fuks G."/>
            <person name="Kavchok S."/>
            <person name="Keizer G."/>
            <person name="Linton E."/>
            <person name="Llaca V."/>
            <person name="Song R."/>
            <person name="Tanyolac B."/>
            <person name="Young S."/>
            <person name="Ho-Il K."/>
            <person name="Hahn J.H."/>
            <person name="Sangsakoo G."/>
            <person name="Vanavichit A."/>
            <person name="de Mattos Luiz.A.T."/>
            <person name="Zimmer P.D."/>
            <person name="Malone G."/>
            <person name="Dellagostin O."/>
            <person name="de Oliveira A.C."/>
            <person name="Bevan M."/>
            <person name="Bancroft I."/>
            <person name="Minx P."/>
            <person name="Cordum H."/>
            <person name="Wilson R."/>
            <person name="Cheng Z."/>
            <person name="Jin W."/>
            <person name="Jiang J."/>
            <person name="Leong S.A."/>
            <person name="Iwama H."/>
            <person name="Gojobori T."/>
            <person name="Itoh T."/>
            <person name="Niimura Y."/>
            <person name="Fujii Y."/>
            <person name="Habara T."/>
            <person name="Sakai H."/>
            <person name="Sato Y."/>
            <person name="Wilson G."/>
            <person name="Kumar K."/>
            <person name="McCouch S."/>
            <person name="Juretic N."/>
            <person name="Hoen D."/>
            <person name="Wright S."/>
            <person name="Bruskiewich R."/>
            <person name="Bureau T."/>
            <person name="Miyao A."/>
            <person name="Hirochika H."/>
            <person name="Nishikawa T."/>
            <person name="Kadowaki K."/>
            <person name="Sugiura M."/>
            <person name="Burr B."/>
            <person name="Sasaki T."/>
        </authorList>
    </citation>
    <scope>NUCLEOTIDE SEQUENCE [LARGE SCALE GENOMIC DNA]</scope>
    <source>
        <strain evidence="3">cv. Nipponbare</strain>
    </source>
</reference>
<evidence type="ECO:0000313" key="2">
    <source>
        <dbReference type="EMBL" id="BAS89429.1"/>
    </source>
</evidence>
<gene>
    <name evidence="2" type="ordered locus">Os04g0448401</name>
    <name evidence="2" type="ORF">OSNPB_040448401</name>
</gene>
<dbReference type="PaxDb" id="39947-A0A0P0WAQ4"/>
<dbReference type="InterPro" id="IPR036397">
    <property type="entry name" value="RNaseH_sf"/>
</dbReference>
<evidence type="ECO:0000259" key="1">
    <source>
        <dbReference type="Pfam" id="PF13456"/>
    </source>
</evidence>
<dbReference type="Proteomes" id="UP000059680">
    <property type="component" value="Chromosome 4"/>
</dbReference>
<keyword evidence="3" id="KW-1185">Reference proteome</keyword>
<dbReference type="STRING" id="39947.A0A0P0WAQ4"/>
<dbReference type="GO" id="GO:0003676">
    <property type="term" value="F:nucleic acid binding"/>
    <property type="evidence" value="ECO:0007669"/>
    <property type="project" value="InterPro"/>
</dbReference>
<dbReference type="PANTHER" id="PTHR47074:SF73">
    <property type="entry name" value="OS04G0448401 PROTEIN"/>
    <property type="match status" value="1"/>
</dbReference>
<reference evidence="2 3" key="2">
    <citation type="journal article" date="2013" name="Plant Cell Physiol.">
        <title>Rice Annotation Project Database (RAP-DB): an integrative and interactive database for rice genomics.</title>
        <authorList>
            <person name="Sakai H."/>
            <person name="Lee S.S."/>
            <person name="Tanaka T."/>
            <person name="Numa H."/>
            <person name="Kim J."/>
            <person name="Kawahara Y."/>
            <person name="Wakimoto H."/>
            <person name="Yang C.C."/>
            <person name="Iwamoto M."/>
            <person name="Abe T."/>
            <person name="Yamada Y."/>
            <person name="Muto A."/>
            <person name="Inokuchi H."/>
            <person name="Ikemura T."/>
            <person name="Matsumoto T."/>
            <person name="Sasaki T."/>
            <person name="Itoh T."/>
        </authorList>
    </citation>
    <scope>NUCLEOTIDE SEQUENCE [LARGE SCALE GENOMIC DNA]</scope>
    <source>
        <strain evidence="3">cv. Nipponbare</strain>
    </source>
</reference>
<dbReference type="AlphaFoldDB" id="A0A0P0WAQ4"/>
<evidence type="ECO:0000313" key="3">
    <source>
        <dbReference type="Proteomes" id="UP000059680"/>
    </source>
</evidence>
<accession>A0A0P0WAQ4</accession>
<dbReference type="GO" id="GO:0004523">
    <property type="term" value="F:RNA-DNA hybrid ribonuclease activity"/>
    <property type="evidence" value="ECO:0007669"/>
    <property type="project" value="InterPro"/>
</dbReference>
<dbReference type="Pfam" id="PF13456">
    <property type="entry name" value="RVT_3"/>
    <property type="match status" value="1"/>
</dbReference>
<dbReference type="EMBL" id="AP014960">
    <property type="protein sequence ID" value="BAS89429.1"/>
    <property type="molecule type" value="Genomic_DNA"/>
</dbReference>
<name>A0A0P0WAQ4_ORYSJ</name>
<dbReference type="InterPro" id="IPR012337">
    <property type="entry name" value="RNaseH-like_sf"/>
</dbReference>
<dbReference type="PANTHER" id="PTHR47074">
    <property type="entry name" value="BNAC02G40300D PROTEIN"/>
    <property type="match status" value="1"/>
</dbReference>
<reference evidence="2 3" key="3">
    <citation type="journal article" date="2013" name="Rice">
        <title>Improvement of the Oryza sativa Nipponbare reference genome using next generation sequence and optical map data.</title>
        <authorList>
            <person name="Kawahara Y."/>
            <person name="de la Bastide M."/>
            <person name="Hamilton J.P."/>
            <person name="Kanamori H."/>
            <person name="McCombie W.R."/>
            <person name="Ouyang S."/>
            <person name="Schwartz D.C."/>
            <person name="Tanaka T."/>
            <person name="Wu J."/>
            <person name="Zhou S."/>
            <person name="Childs K.L."/>
            <person name="Davidson R.M."/>
            <person name="Lin H."/>
            <person name="Quesada-Ocampo L."/>
            <person name="Vaillancourt B."/>
            <person name="Sakai H."/>
            <person name="Lee S.S."/>
            <person name="Kim J."/>
            <person name="Numa H."/>
            <person name="Itoh T."/>
            <person name="Buell C.R."/>
            <person name="Matsumoto T."/>
        </authorList>
    </citation>
    <scope>NUCLEOTIDE SEQUENCE [LARGE SCALE GENOMIC DNA]</scope>
    <source>
        <strain evidence="3">cv. Nipponbare</strain>
    </source>
</reference>